<sequence>MNFISKLSSLFVFSGSPSLSFGFVERAKTTKKVASPALTLLITICVATSFRISAAFTLSQTFSPSNSRVLRFSGDATYYDPSVGVGACGSIYKRSDLVCAINTFQYGNFPNPNNANVCEWSQLVVNDLAPV</sequence>
<dbReference type="CDD" id="cd22191">
    <property type="entry name" value="DPBB_RlpA_EXP_N-like"/>
    <property type="match status" value="1"/>
</dbReference>
<organism evidence="1 2">
    <name type="scientific">Smittium mucronatum</name>
    <dbReference type="NCBI Taxonomy" id="133383"/>
    <lineage>
        <taxon>Eukaryota</taxon>
        <taxon>Fungi</taxon>
        <taxon>Fungi incertae sedis</taxon>
        <taxon>Zoopagomycota</taxon>
        <taxon>Kickxellomycotina</taxon>
        <taxon>Harpellomycetes</taxon>
        <taxon>Harpellales</taxon>
        <taxon>Legeriomycetaceae</taxon>
        <taxon>Smittium</taxon>
    </lineage>
</organism>
<dbReference type="Gene3D" id="2.40.40.10">
    <property type="entry name" value="RlpA-like domain"/>
    <property type="match status" value="1"/>
</dbReference>
<dbReference type="EMBL" id="LSSL01007460">
    <property type="protein sequence ID" value="OLY77983.1"/>
    <property type="molecule type" value="Genomic_DNA"/>
</dbReference>
<dbReference type="InterPro" id="IPR036908">
    <property type="entry name" value="RlpA-like_sf"/>
</dbReference>
<reference evidence="1 2" key="1">
    <citation type="journal article" date="2016" name="Mol. Biol. Evol.">
        <title>Genome-Wide Survey of Gut Fungi (Harpellales) Reveals the First Horizontally Transferred Ubiquitin Gene from a Mosquito Host.</title>
        <authorList>
            <person name="Wang Y."/>
            <person name="White M.M."/>
            <person name="Kvist S."/>
            <person name="Moncalvo J.M."/>
        </authorList>
    </citation>
    <scope>NUCLEOTIDE SEQUENCE [LARGE SCALE GENOMIC DNA]</scope>
    <source>
        <strain evidence="1 2">ALG-7-W6</strain>
    </source>
</reference>
<protein>
    <submittedName>
        <fullName evidence="1">Uncharacterized protein</fullName>
    </submittedName>
</protein>
<accession>A0A1R0GM52</accession>
<dbReference type="OrthoDB" id="2736268at2759"/>
<dbReference type="Proteomes" id="UP000187455">
    <property type="component" value="Unassembled WGS sequence"/>
</dbReference>
<name>A0A1R0GM52_9FUNG</name>
<dbReference type="AlphaFoldDB" id="A0A1R0GM52"/>
<evidence type="ECO:0000313" key="2">
    <source>
        <dbReference type="Proteomes" id="UP000187455"/>
    </source>
</evidence>
<gene>
    <name evidence="1" type="ORF">AYI68_g7978</name>
</gene>
<evidence type="ECO:0000313" key="1">
    <source>
        <dbReference type="EMBL" id="OLY77983.1"/>
    </source>
</evidence>
<dbReference type="STRING" id="133383.A0A1R0GM52"/>
<comment type="caution">
    <text evidence="1">The sequence shown here is derived from an EMBL/GenBank/DDBJ whole genome shotgun (WGS) entry which is preliminary data.</text>
</comment>
<keyword evidence="2" id="KW-1185">Reference proteome</keyword>
<proteinExistence type="predicted"/>